<dbReference type="AlphaFoldDB" id="A0A340TB95"/>
<comment type="pathway">
    <text evidence="1">Glycolipid biosynthesis; glycosylphosphatidylinositol-anchor biosynthesis.</text>
</comment>
<dbReference type="PANTHER" id="PTHR15231">
    <property type="entry name" value="PHOSPHATIDYLINOSITOL N-ACETYLGLUCOSAMINYLTRANSFERASE SUBUNIT H"/>
    <property type="match status" value="1"/>
</dbReference>
<dbReference type="InterPro" id="IPR019328">
    <property type="entry name" value="PIGH-H_dom"/>
</dbReference>
<proteinExistence type="inferred from homology"/>
<evidence type="ECO:0000313" key="5">
    <source>
        <dbReference type="EnsemblMetazoa" id="AMEM019463-PA"/>
    </source>
</evidence>
<dbReference type="UniPathway" id="UPA00196"/>
<dbReference type="GO" id="GO:0000506">
    <property type="term" value="C:glycosylphosphatidylinositol-N-acetylglucosaminyltransferase (GPI-GnT) complex"/>
    <property type="evidence" value="ECO:0007669"/>
    <property type="project" value="InterPro"/>
</dbReference>
<organism evidence="5 6">
    <name type="scientific">Anopheles merus</name>
    <name type="common">Mosquito</name>
    <dbReference type="NCBI Taxonomy" id="30066"/>
    <lineage>
        <taxon>Eukaryota</taxon>
        <taxon>Metazoa</taxon>
        <taxon>Ecdysozoa</taxon>
        <taxon>Arthropoda</taxon>
        <taxon>Hexapoda</taxon>
        <taxon>Insecta</taxon>
        <taxon>Pterygota</taxon>
        <taxon>Neoptera</taxon>
        <taxon>Endopterygota</taxon>
        <taxon>Diptera</taxon>
        <taxon>Nematocera</taxon>
        <taxon>Culicoidea</taxon>
        <taxon>Culicidae</taxon>
        <taxon>Anophelinae</taxon>
        <taxon>Anopheles</taxon>
    </lineage>
</organism>
<evidence type="ECO:0000256" key="3">
    <source>
        <dbReference type="SAM" id="Phobius"/>
    </source>
</evidence>
<protein>
    <recommendedName>
        <fullName evidence="4">Phosphatidylinositol N-acetylglucosaminyltransferase subunit H conserved domain-containing protein</fullName>
    </recommendedName>
</protein>
<keyword evidence="6" id="KW-1185">Reference proteome</keyword>
<dbReference type="PANTHER" id="PTHR15231:SF1">
    <property type="entry name" value="PHOSPHATIDYLINOSITOL N-ACETYLGLUCOSAMINYLTRANSFERASE SUBUNIT H"/>
    <property type="match status" value="1"/>
</dbReference>
<keyword evidence="3" id="KW-0812">Transmembrane</keyword>
<evidence type="ECO:0000256" key="2">
    <source>
        <dbReference type="ARBA" id="ARBA00009610"/>
    </source>
</evidence>
<dbReference type="STRING" id="30066.A0A340TB95"/>
<dbReference type="Pfam" id="PF10181">
    <property type="entry name" value="PIG-H"/>
    <property type="match status" value="1"/>
</dbReference>
<dbReference type="EnsemblMetazoa" id="AMEM019463-RA">
    <property type="protein sequence ID" value="AMEM019463-PA"/>
    <property type="gene ID" value="AMEM019463"/>
</dbReference>
<comment type="similarity">
    <text evidence="2">Belongs to the PIGH family.</text>
</comment>
<feature type="transmembrane region" description="Helical" evidence="3">
    <location>
        <begin position="40"/>
        <end position="58"/>
    </location>
</feature>
<keyword evidence="3" id="KW-1133">Transmembrane helix</keyword>
<dbReference type="Proteomes" id="UP000075903">
    <property type="component" value="Unassembled WGS sequence"/>
</dbReference>
<evidence type="ECO:0000259" key="4">
    <source>
        <dbReference type="Pfam" id="PF10181"/>
    </source>
</evidence>
<dbReference type="VEuPathDB" id="VectorBase:AMEM21_012897"/>
<dbReference type="VEuPathDB" id="VectorBase:AMEM019463"/>
<evidence type="ECO:0000313" key="6">
    <source>
        <dbReference type="Proteomes" id="UP000075903"/>
    </source>
</evidence>
<reference evidence="5" key="1">
    <citation type="submission" date="2020-05" db="UniProtKB">
        <authorList>
            <consortium name="EnsemblMetazoa"/>
        </authorList>
    </citation>
    <scope>IDENTIFICATION</scope>
    <source>
        <strain evidence="5">MAF</strain>
    </source>
</reference>
<dbReference type="InterPro" id="IPR044215">
    <property type="entry name" value="PIG-H"/>
</dbReference>
<evidence type="ECO:0000256" key="1">
    <source>
        <dbReference type="ARBA" id="ARBA00004687"/>
    </source>
</evidence>
<feature type="domain" description="Phosphatidylinositol N-acetylglucosaminyltransferase subunit H conserved" evidence="4">
    <location>
        <begin position="86"/>
        <end position="141"/>
    </location>
</feature>
<dbReference type="GO" id="GO:0006506">
    <property type="term" value="P:GPI anchor biosynthetic process"/>
    <property type="evidence" value="ECO:0007669"/>
    <property type="project" value="UniProtKB-UniPathway"/>
</dbReference>
<sequence>MVFLWTSAGTQIHVKIVHKSTSVLQLSVENVEAHRQRHTLLVLELGTLFCFAVCMFLFRLNVLHALFVLPIGTLVYLYNNVIKSESLVLVKDFALQCSTTFANGAVRNALIPMEYVQDIVINEVFFNLKVIFVLQVLTKGHLFRKKPVITLLQVNAALLLISLSLPHSYPFLSFPQQLKPALPSLKIIYTELHSVLELQNC</sequence>
<accession>A0A340TB95</accession>
<name>A0A340TB95_ANOME</name>
<keyword evidence="3" id="KW-0472">Membrane</keyword>